<name>A0AAE3JAH7_9FIRM</name>
<dbReference type="Proteomes" id="UP001198200">
    <property type="component" value="Unassembled WGS sequence"/>
</dbReference>
<evidence type="ECO:0000313" key="2">
    <source>
        <dbReference type="EMBL" id="MCC2220240.1"/>
    </source>
</evidence>
<keyword evidence="3" id="KW-1185">Reference proteome</keyword>
<comment type="caution">
    <text evidence="2">The sequence shown here is derived from an EMBL/GenBank/DDBJ whole genome shotgun (WGS) entry which is preliminary data.</text>
</comment>
<protein>
    <submittedName>
        <fullName evidence="2">Uncharacterized protein</fullName>
    </submittedName>
</protein>
<feature type="region of interest" description="Disordered" evidence="1">
    <location>
        <begin position="1"/>
        <end position="20"/>
    </location>
</feature>
<dbReference type="Gene3D" id="1.10.10.60">
    <property type="entry name" value="Homeodomain-like"/>
    <property type="match status" value="1"/>
</dbReference>
<dbReference type="RefSeq" id="WP_308730899.1">
    <property type="nucleotide sequence ID" value="NZ_JAJEQN010000002.1"/>
</dbReference>
<organism evidence="2 3">
    <name type="scientific">Anthropogastromicrobium aceti</name>
    <dbReference type="NCBI Taxonomy" id="2981768"/>
    <lineage>
        <taxon>Bacteria</taxon>
        <taxon>Bacillati</taxon>
        <taxon>Bacillota</taxon>
        <taxon>Clostridia</taxon>
        <taxon>Lachnospirales</taxon>
        <taxon>Lachnospiraceae</taxon>
        <taxon>Anthropogastromicrobium</taxon>
    </lineage>
</organism>
<dbReference type="EMBL" id="JAJEQN010000002">
    <property type="protein sequence ID" value="MCC2220240.1"/>
    <property type="molecule type" value="Genomic_DNA"/>
</dbReference>
<reference evidence="2 3" key="1">
    <citation type="submission" date="2021-10" db="EMBL/GenBank/DDBJ databases">
        <title>Anaerobic single-cell dispensing facilitates the cultivation of human gut bacteria.</title>
        <authorList>
            <person name="Afrizal A."/>
        </authorList>
    </citation>
    <scope>NUCLEOTIDE SEQUENCE [LARGE SCALE GENOMIC DNA]</scope>
    <source>
        <strain evidence="2 3">CLA-AA-H224</strain>
    </source>
</reference>
<accession>A0AAE3JAH7</accession>
<gene>
    <name evidence="2" type="ORF">LKD48_01085</name>
</gene>
<proteinExistence type="predicted"/>
<dbReference type="InterPro" id="IPR009057">
    <property type="entry name" value="Homeodomain-like_sf"/>
</dbReference>
<dbReference type="AlphaFoldDB" id="A0AAE3JAH7"/>
<dbReference type="SUPFAM" id="SSF46689">
    <property type="entry name" value="Homeodomain-like"/>
    <property type="match status" value="1"/>
</dbReference>
<sequence length="244" mass="28609">MEIESEKKDKDINKTQNEREIERLNRKLKRVMEEYAKCAKERDELRAAINVAKRKKGRPGLSTEKKAQICTLYQQGNSMRQTAQKAGVSLGTVSNVIDEAKKSSRIVYVYMDRKKPATLLDIYPAINRLEIWNFTDDLISRAFGSREKPSWQEYEQFLEDRCMPRTRYGIKKELEHMGLDSYDPFQIVEITKGRVYGDGQWLARMDQKGIDQIDCILKKTSKKTKEKQAKALLEFIDLWKEEQE</sequence>
<evidence type="ECO:0000256" key="1">
    <source>
        <dbReference type="SAM" id="MobiDB-lite"/>
    </source>
</evidence>
<evidence type="ECO:0000313" key="3">
    <source>
        <dbReference type="Proteomes" id="UP001198200"/>
    </source>
</evidence>